<feature type="region of interest" description="Disordered" evidence="5">
    <location>
        <begin position="1"/>
        <end position="21"/>
    </location>
</feature>
<dbReference type="GO" id="GO:0003677">
    <property type="term" value="F:DNA binding"/>
    <property type="evidence" value="ECO:0007669"/>
    <property type="project" value="UniProtKB-UniRule"/>
</dbReference>
<evidence type="ECO:0000313" key="8">
    <source>
        <dbReference type="EMBL" id="TYL77653.1"/>
    </source>
</evidence>
<dbReference type="InterPro" id="IPR044068">
    <property type="entry name" value="CB"/>
</dbReference>
<evidence type="ECO:0000256" key="4">
    <source>
        <dbReference type="PROSITE-ProRule" id="PRU01248"/>
    </source>
</evidence>
<evidence type="ECO:0000259" key="6">
    <source>
        <dbReference type="PROSITE" id="PS51898"/>
    </source>
</evidence>
<feature type="domain" description="Tyr recombinase" evidence="6">
    <location>
        <begin position="231"/>
        <end position="414"/>
    </location>
</feature>
<dbReference type="Pfam" id="PF00589">
    <property type="entry name" value="Phage_integrase"/>
    <property type="match status" value="1"/>
</dbReference>
<name>A0A5S4WDE4_9BRAD</name>
<dbReference type="Gene3D" id="1.10.443.10">
    <property type="entry name" value="Intergrase catalytic core"/>
    <property type="match status" value="1"/>
</dbReference>
<dbReference type="PANTHER" id="PTHR30349:SF90">
    <property type="entry name" value="TYROSINE RECOMBINASE XERD"/>
    <property type="match status" value="1"/>
</dbReference>
<dbReference type="PROSITE" id="PS51898">
    <property type="entry name" value="TYR_RECOMBINASE"/>
    <property type="match status" value="1"/>
</dbReference>
<sequence>MATKGRQRMAESSESHRHGQRCMDAGDLAPLVTEFARHLTGLGHASLTVSGYDAAARHLAQWLTLAKIAVADIDDGVTDRFARHRCRCPGIRREKGVSEKYVRRVRRFVEFLGERGIVQRKPKLASPTLDRRVVEFQDWLRQHRGVTELTIDRHGRMVMRLLPALGIRPRSWNAQLIRNVIIAETKRVSLAYVKTMTMALRGFLRFLSARGLCRAGLDQAVPIIPQWRLSSLPRYIGSSDVEVLIATCDQTTATGVRDRAILLLLARLGLRAGDILSLRLTDIDWQQATLSVRGKGRRETRLPLPQDAGDAVLAYLDQARPHVVDGRIFFMSNAPIRPLTRSSAVSDVVRCAIRKAGITTPSNGANLLRHSAATAMLRGGATLDTVGAVLRHRSPDMTAHYAKVDVTMLLQIAQPWPGDA</sequence>
<dbReference type="InterPro" id="IPR013762">
    <property type="entry name" value="Integrase-like_cat_sf"/>
</dbReference>
<evidence type="ECO:0000256" key="2">
    <source>
        <dbReference type="ARBA" id="ARBA00023125"/>
    </source>
</evidence>
<dbReference type="PROSITE" id="PS51900">
    <property type="entry name" value="CB"/>
    <property type="match status" value="1"/>
</dbReference>
<evidence type="ECO:0000313" key="9">
    <source>
        <dbReference type="Proteomes" id="UP000324853"/>
    </source>
</evidence>
<dbReference type="PANTHER" id="PTHR30349">
    <property type="entry name" value="PHAGE INTEGRASE-RELATED"/>
    <property type="match status" value="1"/>
</dbReference>
<dbReference type="GO" id="GO:0006310">
    <property type="term" value="P:DNA recombination"/>
    <property type="evidence" value="ECO:0007669"/>
    <property type="project" value="UniProtKB-KW"/>
</dbReference>
<keyword evidence="3" id="KW-0233">DNA recombination</keyword>
<feature type="compositionally biased region" description="Basic and acidic residues" evidence="5">
    <location>
        <begin position="8"/>
        <end position="17"/>
    </location>
</feature>
<dbReference type="InterPro" id="IPR011010">
    <property type="entry name" value="DNA_brk_join_enz"/>
</dbReference>
<dbReference type="OrthoDB" id="67979at2"/>
<accession>A0A5S4WDE4</accession>
<dbReference type="InterPro" id="IPR050090">
    <property type="entry name" value="Tyrosine_recombinase_XerCD"/>
</dbReference>
<dbReference type="EMBL" id="VSSR01000053">
    <property type="protein sequence ID" value="TYL77653.1"/>
    <property type="molecule type" value="Genomic_DNA"/>
</dbReference>
<keyword evidence="9" id="KW-1185">Reference proteome</keyword>
<keyword evidence="2 4" id="KW-0238">DNA-binding</keyword>
<protein>
    <submittedName>
        <fullName evidence="8">Tyrosine-type recombinase/integrase</fullName>
    </submittedName>
</protein>
<proteinExistence type="predicted"/>
<dbReference type="Proteomes" id="UP000324853">
    <property type="component" value="Unassembled WGS sequence"/>
</dbReference>
<evidence type="ECO:0000256" key="5">
    <source>
        <dbReference type="SAM" id="MobiDB-lite"/>
    </source>
</evidence>
<dbReference type="InterPro" id="IPR002104">
    <property type="entry name" value="Integrase_catalytic"/>
</dbReference>
<evidence type="ECO:0000256" key="3">
    <source>
        <dbReference type="ARBA" id="ARBA00023172"/>
    </source>
</evidence>
<feature type="domain" description="Core-binding (CB)" evidence="7">
    <location>
        <begin position="127"/>
        <end position="208"/>
    </location>
</feature>
<comment type="caution">
    <text evidence="8">The sequence shown here is derived from an EMBL/GenBank/DDBJ whole genome shotgun (WGS) entry which is preliminary data.</text>
</comment>
<reference evidence="8 9" key="1">
    <citation type="submission" date="2019-08" db="EMBL/GenBank/DDBJ databases">
        <title>Bradyrhizobium hipponensis sp. nov., a rhizobium isolated from a Lupinus angustifolius root nodule in Tunisia.</title>
        <authorList>
            <person name="Off K."/>
            <person name="Rejili M."/>
            <person name="Mars M."/>
            <person name="Brachmann A."/>
            <person name="Marin M."/>
        </authorList>
    </citation>
    <scope>NUCLEOTIDE SEQUENCE [LARGE SCALE GENOMIC DNA]</scope>
    <source>
        <strain evidence="8 9">CTAW11</strain>
    </source>
</reference>
<evidence type="ECO:0000259" key="7">
    <source>
        <dbReference type="PROSITE" id="PS51900"/>
    </source>
</evidence>
<dbReference type="GO" id="GO:0015074">
    <property type="term" value="P:DNA integration"/>
    <property type="evidence" value="ECO:0007669"/>
    <property type="project" value="UniProtKB-KW"/>
</dbReference>
<keyword evidence="1" id="KW-0229">DNA integration</keyword>
<evidence type="ECO:0000256" key="1">
    <source>
        <dbReference type="ARBA" id="ARBA00022908"/>
    </source>
</evidence>
<dbReference type="AlphaFoldDB" id="A0A5S4WDE4"/>
<gene>
    <name evidence="8" type="ORF">FXB38_29690</name>
</gene>
<dbReference type="SUPFAM" id="SSF56349">
    <property type="entry name" value="DNA breaking-rejoining enzymes"/>
    <property type="match status" value="1"/>
</dbReference>
<organism evidence="8 9">
    <name type="scientific">Bradyrhizobium cytisi</name>
    <dbReference type="NCBI Taxonomy" id="515489"/>
    <lineage>
        <taxon>Bacteria</taxon>
        <taxon>Pseudomonadati</taxon>
        <taxon>Pseudomonadota</taxon>
        <taxon>Alphaproteobacteria</taxon>
        <taxon>Hyphomicrobiales</taxon>
        <taxon>Nitrobacteraceae</taxon>
        <taxon>Bradyrhizobium</taxon>
    </lineage>
</organism>